<feature type="domain" description="SURP motif" evidence="2">
    <location>
        <begin position="21"/>
        <end position="63"/>
    </location>
</feature>
<evidence type="ECO:0000313" key="3">
    <source>
        <dbReference type="EMBL" id="OAP06379.1"/>
    </source>
</evidence>
<dbReference type="ExpressionAtlas" id="A0A178VJ76">
    <property type="expression patterns" value="baseline and differential"/>
</dbReference>
<dbReference type="GO" id="GO:0003723">
    <property type="term" value="F:RNA binding"/>
    <property type="evidence" value="ECO:0007669"/>
    <property type="project" value="InterPro"/>
</dbReference>
<protein>
    <recommendedName>
        <fullName evidence="2">SURP motif domain-containing protein</fullName>
    </recommendedName>
</protein>
<dbReference type="InterPro" id="IPR035967">
    <property type="entry name" value="SWAP/Surp_sf"/>
</dbReference>
<feature type="domain" description="SURP motif" evidence="2">
    <location>
        <begin position="108"/>
        <end position="150"/>
    </location>
</feature>
<proteinExistence type="predicted"/>
<evidence type="ECO:0000313" key="4">
    <source>
        <dbReference type="Proteomes" id="UP000078284"/>
    </source>
</evidence>
<gene>
    <name evidence="3" type="ordered locus">AXX17_At3g30130</name>
</gene>
<dbReference type="AlphaFoldDB" id="A0A178VJ76"/>
<sequence>MSSSTQMDSQIISDKAEAERIVKNVARCLARKGLKFEKRMMTNVKDPRINFLRNPEDPFHGYYKQKLSDYLSQIQQNGTIVDDFGHVPATNVSTTEVTEQPPGIIRNNIEMMASYISKGGLVVEKVMRYLVVSDARYNFMGISDPFHPFYQQRLTQYCSLNQQDGANLDYDATLAAYMRKATEFRSRIQQEGANLDDDDADAGQRIVLPHLLDYRLPKGMSVKNLELSSSQHSLGLEVFKAPKDLKEKVSKSDAYMSAIHDGFFCLVHQWDSLQDVKWRDGGVMSMVNWHASFEKEFFANNEELPPPEITETDVIHLFQGWCIIMISVVDVDGRELNIIEKTVQSLSENVASFKEKIAADKPKNPTREAGDIRKSRVVKGQQQVTSILKCRSRRNPHFVILYVWEIDRFGQALFMHGNVFRRT</sequence>
<accession>A0A178VJ76</accession>
<dbReference type="GO" id="GO:0045292">
    <property type="term" value="P:mRNA cis splicing, via spliceosome"/>
    <property type="evidence" value="ECO:0007669"/>
    <property type="project" value="InterPro"/>
</dbReference>
<dbReference type="Pfam" id="PF01805">
    <property type="entry name" value="Surp"/>
    <property type="match status" value="2"/>
</dbReference>
<dbReference type="SUPFAM" id="SSF109905">
    <property type="entry name" value="Surp module (SWAP domain)"/>
    <property type="match status" value="2"/>
</dbReference>
<dbReference type="Proteomes" id="UP000078284">
    <property type="component" value="Chromosome 3"/>
</dbReference>
<evidence type="ECO:0000256" key="1">
    <source>
        <dbReference type="ARBA" id="ARBA00022664"/>
    </source>
</evidence>
<dbReference type="SMART" id="SM00648">
    <property type="entry name" value="SWAP"/>
    <property type="match status" value="2"/>
</dbReference>
<organism evidence="3 4">
    <name type="scientific">Arabidopsis thaliana</name>
    <name type="common">Mouse-ear cress</name>
    <dbReference type="NCBI Taxonomy" id="3702"/>
    <lineage>
        <taxon>Eukaryota</taxon>
        <taxon>Viridiplantae</taxon>
        <taxon>Streptophyta</taxon>
        <taxon>Embryophyta</taxon>
        <taxon>Tracheophyta</taxon>
        <taxon>Spermatophyta</taxon>
        <taxon>Magnoliopsida</taxon>
        <taxon>eudicotyledons</taxon>
        <taxon>Gunneridae</taxon>
        <taxon>Pentapetalae</taxon>
        <taxon>rosids</taxon>
        <taxon>malvids</taxon>
        <taxon>Brassicales</taxon>
        <taxon>Brassicaceae</taxon>
        <taxon>Camelineae</taxon>
        <taxon>Arabidopsis</taxon>
    </lineage>
</organism>
<reference evidence="4" key="1">
    <citation type="journal article" date="2016" name="Proc. Natl. Acad. Sci. U.S.A.">
        <title>Chromosome-level assembly of Arabidopsis thaliana Ler reveals the extent of translocation and inversion polymorphisms.</title>
        <authorList>
            <person name="Zapata L."/>
            <person name="Ding J."/>
            <person name="Willing E.M."/>
            <person name="Hartwig B."/>
            <person name="Bezdan D."/>
            <person name="Jiao W.B."/>
            <person name="Patel V."/>
            <person name="Velikkakam James G."/>
            <person name="Koornneef M."/>
            <person name="Ossowski S."/>
            <person name="Schneeberger K."/>
        </authorList>
    </citation>
    <scope>NUCLEOTIDE SEQUENCE [LARGE SCALE GENOMIC DNA]</scope>
    <source>
        <strain evidence="4">cv. Landsberg erecta</strain>
    </source>
</reference>
<dbReference type="InterPro" id="IPR000061">
    <property type="entry name" value="Surp"/>
</dbReference>
<keyword evidence="1" id="KW-0507">mRNA processing</keyword>
<name>A0A178VJ76_ARATH</name>
<dbReference type="Gene3D" id="1.10.10.790">
    <property type="entry name" value="Surp module"/>
    <property type="match status" value="2"/>
</dbReference>
<comment type="caution">
    <text evidence="3">The sequence shown here is derived from an EMBL/GenBank/DDBJ whole genome shotgun (WGS) entry which is preliminary data.</text>
</comment>
<dbReference type="InterPro" id="IPR045146">
    <property type="entry name" value="SF3A1"/>
</dbReference>
<dbReference type="EMBL" id="LUHQ01000003">
    <property type="protein sequence ID" value="OAP06379.1"/>
    <property type="molecule type" value="Genomic_DNA"/>
</dbReference>
<dbReference type="PANTHER" id="PTHR15316">
    <property type="entry name" value="SPLICEOSOME ASSOCIATED PROTEIN 114/SWAP SPLICING FACTOR-RELATED"/>
    <property type="match status" value="1"/>
</dbReference>
<dbReference type="PANTHER" id="PTHR15316:SF1">
    <property type="entry name" value="SPLICING FACTOR 3A SUBUNIT 1"/>
    <property type="match status" value="1"/>
</dbReference>
<evidence type="ECO:0000259" key="2">
    <source>
        <dbReference type="PROSITE" id="PS50128"/>
    </source>
</evidence>
<dbReference type="PROSITE" id="PS50128">
    <property type="entry name" value="SURP"/>
    <property type="match status" value="2"/>
</dbReference>